<feature type="transmembrane region" description="Helical" evidence="7">
    <location>
        <begin position="163"/>
        <end position="182"/>
    </location>
</feature>
<dbReference type="GO" id="GO:0005886">
    <property type="term" value="C:plasma membrane"/>
    <property type="evidence" value="ECO:0007669"/>
    <property type="project" value="UniProtKB-SubCell"/>
</dbReference>
<evidence type="ECO:0000256" key="5">
    <source>
        <dbReference type="ARBA" id="ARBA00022989"/>
    </source>
</evidence>
<keyword evidence="4 7" id="KW-0812">Transmembrane</keyword>
<feature type="transmembrane region" description="Helical" evidence="7">
    <location>
        <begin position="71"/>
        <end position="89"/>
    </location>
</feature>
<feature type="transmembrane region" description="Helical" evidence="7">
    <location>
        <begin position="134"/>
        <end position="156"/>
    </location>
</feature>
<dbReference type="AlphaFoldDB" id="A0A1F6WAL4"/>
<evidence type="ECO:0000313" key="11">
    <source>
        <dbReference type="Proteomes" id="UP000177052"/>
    </source>
</evidence>
<dbReference type="Gene3D" id="1.20.120.1220">
    <property type="match status" value="1"/>
</dbReference>
<feature type="transmembrane region" description="Helical" evidence="7">
    <location>
        <begin position="6"/>
        <end position="23"/>
    </location>
</feature>
<evidence type="ECO:0000256" key="3">
    <source>
        <dbReference type="ARBA" id="ARBA00022475"/>
    </source>
</evidence>
<evidence type="ECO:0000259" key="9">
    <source>
        <dbReference type="Pfam" id="PF06750"/>
    </source>
</evidence>
<dbReference type="GO" id="GO:0006465">
    <property type="term" value="P:signal peptide processing"/>
    <property type="evidence" value="ECO:0007669"/>
    <property type="project" value="TreeGrafter"/>
</dbReference>
<keyword evidence="6 7" id="KW-0472">Membrane</keyword>
<dbReference type="Pfam" id="PF01478">
    <property type="entry name" value="Peptidase_A24"/>
    <property type="match status" value="1"/>
</dbReference>
<feature type="domain" description="Prepilin type IV endopeptidase peptidase" evidence="8">
    <location>
        <begin position="111"/>
        <end position="224"/>
    </location>
</feature>
<reference evidence="10 11" key="1">
    <citation type="journal article" date="2016" name="Nat. Commun.">
        <title>Thousands of microbial genomes shed light on interconnected biogeochemical processes in an aquifer system.</title>
        <authorList>
            <person name="Anantharaman K."/>
            <person name="Brown C.T."/>
            <person name="Hug L.A."/>
            <person name="Sharon I."/>
            <person name="Castelle C.J."/>
            <person name="Probst A.J."/>
            <person name="Thomas B.C."/>
            <person name="Singh A."/>
            <person name="Wilkins M.J."/>
            <person name="Karaoz U."/>
            <person name="Brodie E.L."/>
            <person name="Williams K.H."/>
            <person name="Hubbard S.S."/>
            <person name="Banfield J.F."/>
        </authorList>
    </citation>
    <scope>NUCLEOTIDE SEQUENCE [LARGE SCALE GENOMIC DNA]</scope>
</reference>
<dbReference type="GO" id="GO:0004190">
    <property type="term" value="F:aspartic-type endopeptidase activity"/>
    <property type="evidence" value="ECO:0007669"/>
    <property type="project" value="InterPro"/>
</dbReference>
<evidence type="ECO:0000256" key="1">
    <source>
        <dbReference type="ARBA" id="ARBA00004651"/>
    </source>
</evidence>
<evidence type="ECO:0000256" key="7">
    <source>
        <dbReference type="SAM" id="Phobius"/>
    </source>
</evidence>
<comment type="subcellular location">
    <subcellularLocation>
        <location evidence="1">Cell membrane</location>
        <topology evidence="1">Multi-pass membrane protein</topology>
    </subcellularLocation>
</comment>
<evidence type="ECO:0000259" key="8">
    <source>
        <dbReference type="Pfam" id="PF01478"/>
    </source>
</evidence>
<organism evidence="10 11">
    <name type="scientific">Candidatus Nomurabacteria bacterium RIFCSPHIGHO2_12_FULL_37_29</name>
    <dbReference type="NCBI Taxonomy" id="1801759"/>
    <lineage>
        <taxon>Bacteria</taxon>
        <taxon>Candidatus Nomuraibacteriota</taxon>
    </lineage>
</organism>
<comment type="caution">
    <text evidence="10">The sequence shown here is derived from an EMBL/GenBank/DDBJ whole genome shotgun (WGS) entry which is preliminary data.</text>
</comment>
<evidence type="ECO:0000313" key="10">
    <source>
        <dbReference type="EMBL" id="OGI78842.1"/>
    </source>
</evidence>
<protein>
    <recommendedName>
        <fullName evidence="12">Prepilin peptidase</fullName>
    </recommendedName>
</protein>
<dbReference type="PANTHER" id="PTHR30487">
    <property type="entry name" value="TYPE 4 PREPILIN-LIKE PROTEINS LEADER PEPTIDE-PROCESSING ENZYME"/>
    <property type="match status" value="1"/>
</dbReference>
<dbReference type="EMBL" id="MFUJ01000037">
    <property type="protein sequence ID" value="OGI78842.1"/>
    <property type="molecule type" value="Genomic_DNA"/>
</dbReference>
<name>A0A1F6WAL4_9BACT</name>
<feature type="transmembrane region" description="Helical" evidence="7">
    <location>
        <begin position="241"/>
        <end position="260"/>
    </location>
</feature>
<proteinExistence type="inferred from homology"/>
<accession>A0A1F6WAL4</accession>
<feature type="transmembrane region" description="Helical" evidence="7">
    <location>
        <begin position="101"/>
        <end position="122"/>
    </location>
</feature>
<evidence type="ECO:0008006" key="12">
    <source>
        <dbReference type="Google" id="ProtNLM"/>
    </source>
</evidence>
<dbReference type="InterPro" id="IPR000045">
    <property type="entry name" value="Prepilin_IV_endopep_pep"/>
</dbReference>
<evidence type="ECO:0000256" key="6">
    <source>
        <dbReference type="ARBA" id="ARBA00023136"/>
    </source>
</evidence>
<keyword evidence="3" id="KW-1003">Cell membrane</keyword>
<comment type="similarity">
    <text evidence="2">Belongs to the peptidase A24 family.</text>
</comment>
<dbReference type="InterPro" id="IPR010627">
    <property type="entry name" value="Prepilin_pept_A24_N"/>
</dbReference>
<keyword evidence="5 7" id="KW-1133">Transmembrane helix</keyword>
<dbReference type="Proteomes" id="UP000177052">
    <property type="component" value="Unassembled WGS sequence"/>
</dbReference>
<gene>
    <name evidence="10" type="ORF">A3F19_00380</name>
</gene>
<sequence length="262" mass="29902">MTPVFFFFVFGLIIGSFLNVVIYRMNTARSLSGRSACMSCQNKLCWYELIPLFSFFGLQGRCRNCKAKISIQYPLVEFVTGLIFLSLFLKFRNIFFFSLPIFSITYLYYALMFSLLIVITIYDLRHKIIPDVLSFTFDVLAFIGLFFFTNSIFYGFSPHIPSFFEFLSGLLVALPFALLWLVSRGVWMGFGDAKLALGLGWFLGLSMGFSALVLAFWIGAVVGLGLVIFSKKYGFKSEIPFAPYLILGTLLVFIFNFNLFNF</sequence>
<evidence type="ECO:0000256" key="2">
    <source>
        <dbReference type="ARBA" id="ARBA00005801"/>
    </source>
</evidence>
<feature type="transmembrane region" description="Helical" evidence="7">
    <location>
        <begin position="202"/>
        <end position="229"/>
    </location>
</feature>
<evidence type="ECO:0000256" key="4">
    <source>
        <dbReference type="ARBA" id="ARBA00022692"/>
    </source>
</evidence>
<dbReference type="InterPro" id="IPR050882">
    <property type="entry name" value="Prepilin_peptidase/N-MTase"/>
</dbReference>
<dbReference type="PANTHER" id="PTHR30487:SF0">
    <property type="entry name" value="PREPILIN LEADER PEPTIDASE_N-METHYLTRANSFERASE-RELATED"/>
    <property type="match status" value="1"/>
</dbReference>
<feature type="domain" description="Prepilin peptidase A24 N-terminal" evidence="9">
    <location>
        <begin position="9"/>
        <end position="91"/>
    </location>
</feature>
<dbReference type="Pfam" id="PF06750">
    <property type="entry name" value="A24_N_bact"/>
    <property type="match status" value="1"/>
</dbReference>